<keyword evidence="3" id="KW-1185">Reference proteome</keyword>
<keyword evidence="1" id="KW-0472">Membrane</keyword>
<dbReference type="OrthoDB" id="3358048at2759"/>
<sequence length="202" mass="22572">MSTNKLRPRVPFRFTEDGVEDEPVDAVLDEQQQEDVITRLKVEASTWNLRYLYALEALVGISFFMQLRSLFNPSVQNVFSIALQTPAHGTLAWSTFHSLLALALHYFLLCLAQIRSSTNVDHLQGFGIPKPLLDYPVLALLYSATAISPIACLLSGRAWPTTLWWSCSLVLTVVIETMGKSIAEETRGLVELETKKYTAPNA</sequence>
<protein>
    <submittedName>
        <fullName evidence="2">Uncharacterized protein</fullName>
    </submittedName>
</protein>
<keyword evidence="1" id="KW-1133">Transmembrane helix</keyword>
<gene>
    <name evidence="2" type="ORF">BDV98DRAFT_564449</name>
</gene>
<keyword evidence="1" id="KW-0812">Transmembrane</keyword>
<reference evidence="2 3" key="1">
    <citation type="journal article" date="2019" name="Nat. Ecol. Evol.">
        <title>Megaphylogeny resolves global patterns of mushroom evolution.</title>
        <authorList>
            <person name="Varga T."/>
            <person name="Krizsan K."/>
            <person name="Foldi C."/>
            <person name="Dima B."/>
            <person name="Sanchez-Garcia M."/>
            <person name="Sanchez-Ramirez S."/>
            <person name="Szollosi G.J."/>
            <person name="Szarkandi J.G."/>
            <person name="Papp V."/>
            <person name="Albert L."/>
            <person name="Andreopoulos W."/>
            <person name="Angelini C."/>
            <person name="Antonin V."/>
            <person name="Barry K.W."/>
            <person name="Bougher N.L."/>
            <person name="Buchanan P."/>
            <person name="Buyck B."/>
            <person name="Bense V."/>
            <person name="Catcheside P."/>
            <person name="Chovatia M."/>
            <person name="Cooper J."/>
            <person name="Damon W."/>
            <person name="Desjardin D."/>
            <person name="Finy P."/>
            <person name="Geml J."/>
            <person name="Haridas S."/>
            <person name="Hughes K."/>
            <person name="Justo A."/>
            <person name="Karasinski D."/>
            <person name="Kautmanova I."/>
            <person name="Kiss B."/>
            <person name="Kocsube S."/>
            <person name="Kotiranta H."/>
            <person name="LaButti K.M."/>
            <person name="Lechner B.E."/>
            <person name="Liimatainen K."/>
            <person name="Lipzen A."/>
            <person name="Lukacs Z."/>
            <person name="Mihaltcheva S."/>
            <person name="Morgado L.N."/>
            <person name="Niskanen T."/>
            <person name="Noordeloos M.E."/>
            <person name="Ohm R.A."/>
            <person name="Ortiz-Santana B."/>
            <person name="Ovrebo C."/>
            <person name="Racz N."/>
            <person name="Riley R."/>
            <person name="Savchenko A."/>
            <person name="Shiryaev A."/>
            <person name="Soop K."/>
            <person name="Spirin V."/>
            <person name="Szebenyi C."/>
            <person name="Tomsovsky M."/>
            <person name="Tulloss R.E."/>
            <person name="Uehling J."/>
            <person name="Grigoriev I.V."/>
            <person name="Vagvolgyi C."/>
            <person name="Papp T."/>
            <person name="Martin F.M."/>
            <person name="Miettinen O."/>
            <person name="Hibbett D.S."/>
            <person name="Nagy L.G."/>
        </authorList>
    </citation>
    <scope>NUCLEOTIDE SEQUENCE [LARGE SCALE GENOMIC DNA]</scope>
    <source>
        <strain evidence="2 3">CBS 309.79</strain>
    </source>
</reference>
<accession>A0A5C3QST7</accession>
<feature type="transmembrane region" description="Helical" evidence="1">
    <location>
        <begin position="91"/>
        <end position="111"/>
    </location>
</feature>
<dbReference type="Proteomes" id="UP000305067">
    <property type="component" value="Unassembled WGS sequence"/>
</dbReference>
<dbReference type="EMBL" id="ML178820">
    <property type="protein sequence ID" value="TFL03581.1"/>
    <property type="molecule type" value="Genomic_DNA"/>
</dbReference>
<dbReference type="AlphaFoldDB" id="A0A5C3QST7"/>
<evidence type="ECO:0000256" key="1">
    <source>
        <dbReference type="SAM" id="Phobius"/>
    </source>
</evidence>
<evidence type="ECO:0000313" key="2">
    <source>
        <dbReference type="EMBL" id="TFL03581.1"/>
    </source>
</evidence>
<organism evidence="2 3">
    <name type="scientific">Pterulicium gracile</name>
    <dbReference type="NCBI Taxonomy" id="1884261"/>
    <lineage>
        <taxon>Eukaryota</taxon>
        <taxon>Fungi</taxon>
        <taxon>Dikarya</taxon>
        <taxon>Basidiomycota</taxon>
        <taxon>Agaricomycotina</taxon>
        <taxon>Agaricomycetes</taxon>
        <taxon>Agaricomycetidae</taxon>
        <taxon>Agaricales</taxon>
        <taxon>Pleurotineae</taxon>
        <taxon>Pterulaceae</taxon>
        <taxon>Pterulicium</taxon>
    </lineage>
</organism>
<proteinExistence type="predicted"/>
<evidence type="ECO:0000313" key="3">
    <source>
        <dbReference type="Proteomes" id="UP000305067"/>
    </source>
</evidence>
<feature type="transmembrane region" description="Helical" evidence="1">
    <location>
        <begin position="51"/>
        <end position="71"/>
    </location>
</feature>
<name>A0A5C3QST7_9AGAR</name>